<dbReference type="AlphaFoldDB" id="A0A0D0D3X5"/>
<dbReference type="EMBL" id="KN825416">
    <property type="protein sequence ID" value="KIK91202.1"/>
    <property type="molecule type" value="Genomic_DNA"/>
</dbReference>
<dbReference type="HOGENOM" id="CLU_2400342_0_0_1"/>
<proteinExistence type="predicted"/>
<accession>A0A0D0D3X5</accession>
<dbReference type="InParanoid" id="A0A0D0D3X5"/>
<evidence type="ECO:0000313" key="1">
    <source>
        <dbReference type="EMBL" id="KIK91202.1"/>
    </source>
</evidence>
<sequence length="103" mass="11797">MALIKRLEAAKNPYILIYVARPESVLAHNGRAKCYALPAMIAVLDKESTFIEHLHQKVKEHTQKQIMSEKDVVALNIQVSHTHKAKQNVEQQLEGEWRENANL</sequence>
<organism evidence="1 2">
    <name type="scientific">Paxillus rubicundulus Ve08.2h10</name>
    <dbReference type="NCBI Taxonomy" id="930991"/>
    <lineage>
        <taxon>Eukaryota</taxon>
        <taxon>Fungi</taxon>
        <taxon>Dikarya</taxon>
        <taxon>Basidiomycota</taxon>
        <taxon>Agaricomycotina</taxon>
        <taxon>Agaricomycetes</taxon>
        <taxon>Agaricomycetidae</taxon>
        <taxon>Boletales</taxon>
        <taxon>Paxilineae</taxon>
        <taxon>Paxillaceae</taxon>
        <taxon>Paxillus</taxon>
    </lineage>
</organism>
<dbReference type="OrthoDB" id="2690866at2759"/>
<reference evidence="1 2" key="1">
    <citation type="submission" date="2014-04" db="EMBL/GenBank/DDBJ databases">
        <authorList>
            <consortium name="DOE Joint Genome Institute"/>
            <person name="Kuo A."/>
            <person name="Kohler A."/>
            <person name="Jargeat P."/>
            <person name="Nagy L.G."/>
            <person name="Floudas D."/>
            <person name="Copeland A."/>
            <person name="Barry K.W."/>
            <person name="Cichocki N."/>
            <person name="Veneault-Fourrey C."/>
            <person name="LaButti K."/>
            <person name="Lindquist E.A."/>
            <person name="Lipzen A."/>
            <person name="Lundell T."/>
            <person name="Morin E."/>
            <person name="Murat C."/>
            <person name="Sun H."/>
            <person name="Tunlid A."/>
            <person name="Henrissat B."/>
            <person name="Grigoriev I.V."/>
            <person name="Hibbett D.S."/>
            <person name="Martin F."/>
            <person name="Nordberg H.P."/>
            <person name="Cantor M.N."/>
            <person name="Hua S.X."/>
        </authorList>
    </citation>
    <scope>NUCLEOTIDE SEQUENCE [LARGE SCALE GENOMIC DNA]</scope>
    <source>
        <strain evidence="1 2">Ve08.2h10</strain>
    </source>
</reference>
<protein>
    <submittedName>
        <fullName evidence="1">Uncharacterized protein</fullName>
    </submittedName>
</protein>
<evidence type="ECO:0000313" key="2">
    <source>
        <dbReference type="Proteomes" id="UP000054538"/>
    </source>
</evidence>
<name>A0A0D0D3X5_9AGAM</name>
<gene>
    <name evidence="1" type="ORF">PAXRUDRAFT_13917</name>
</gene>
<keyword evidence="2" id="KW-1185">Reference proteome</keyword>
<reference evidence="2" key="2">
    <citation type="submission" date="2015-01" db="EMBL/GenBank/DDBJ databases">
        <title>Evolutionary Origins and Diversification of the Mycorrhizal Mutualists.</title>
        <authorList>
            <consortium name="DOE Joint Genome Institute"/>
            <consortium name="Mycorrhizal Genomics Consortium"/>
            <person name="Kohler A."/>
            <person name="Kuo A."/>
            <person name="Nagy L.G."/>
            <person name="Floudas D."/>
            <person name="Copeland A."/>
            <person name="Barry K.W."/>
            <person name="Cichocki N."/>
            <person name="Veneault-Fourrey C."/>
            <person name="LaButti K."/>
            <person name="Lindquist E.A."/>
            <person name="Lipzen A."/>
            <person name="Lundell T."/>
            <person name="Morin E."/>
            <person name="Murat C."/>
            <person name="Riley R."/>
            <person name="Ohm R."/>
            <person name="Sun H."/>
            <person name="Tunlid A."/>
            <person name="Henrissat B."/>
            <person name="Grigoriev I.V."/>
            <person name="Hibbett D.S."/>
            <person name="Martin F."/>
        </authorList>
    </citation>
    <scope>NUCLEOTIDE SEQUENCE [LARGE SCALE GENOMIC DNA]</scope>
    <source>
        <strain evidence="2">Ve08.2h10</strain>
    </source>
</reference>
<dbReference type="Proteomes" id="UP000054538">
    <property type="component" value="Unassembled WGS sequence"/>
</dbReference>